<accession>A0A6C0K5Z1</accession>
<feature type="region of interest" description="Disordered" evidence="1">
    <location>
        <begin position="272"/>
        <end position="296"/>
    </location>
</feature>
<reference evidence="2" key="1">
    <citation type="journal article" date="2020" name="Nature">
        <title>Giant virus diversity and host interactions through global metagenomics.</title>
        <authorList>
            <person name="Schulz F."/>
            <person name="Roux S."/>
            <person name="Paez-Espino D."/>
            <person name="Jungbluth S."/>
            <person name="Walsh D.A."/>
            <person name="Denef V.J."/>
            <person name="McMahon K.D."/>
            <person name="Konstantinidis K.T."/>
            <person name="Eloe-Fadrosh E.A."/>
            <person name="Kyrpides N.C."/>
            <person name="Woyke T."/>
        </authorList>
    </citation>
    <scope>NUCLEOTIDE SEQUENCE</scope>
    <source>
        <strain evidence="2">GVMAG-S-1101178-73</strain>
    </source>
</reference>
<evidence type="ECO:0000256" key="1">
    <source>
        <dbReference type="SAM" id="MobiDB-lite"/>
    </source>
</evidence>
<feature type="compositionally biased region" description="Acidic residues" evidence="1">
    <location>
        <begin position="69"/>
        <end position="78"/>
    </location>
</feature>
<feature type="region of interest" description="Disordered" evidence="1">
    <location>
        <begin position="63"/>
        <end position="82"/>
    </location>
</feature>
<proteinExistence type="predicted"/>
<dbReference type="AlphaFoldDB" id="A0A6C0K5Z1"/>
<evidence type="ECO:0000313" key="2">
    <source>
        <dbReference type="EMBL" id="QHU13485.1"/>
    </source>
</evidence>
<sequence>MGEEKIFKDLTKKYAELAKKIHSKDKKSSSLIKSCSKRIALLDKLRVLEVSYLKCLKNKVKRGQKGGAGEEDEEDEEANQQQAAGIINKALDEAGTTIEDEGTQINDNKERALAICTTALEKSMDLKDVVKGFINKKMEEISKGYEGIDTDETKELLKTKLLELRNDLEKKKIITGDEAKAYLVNAGQIIAGKVGQTYNNYKDITLEEALTKISQIGEKSVEKARQGVGIVKTTFKNNTGIDADEVLRRGIGIASKTVGIAKNRVTNFLGITNQQPPQQQTNPSGTGSTGGSKKTSYRLNGEKVVLSYKNKKVQRSIYVKGNGKTKYCKINKEYVLLSKVKNKIQ</sequence>
<dbReference type="EMBL" id="MN740821">
    <property type="protein sequence ID" value="QHU13485.1"/>
    <property type="molecule type" value="Genomic_DNA"/>
</dbReference>
<feature type="compositionally biased region" description="Low complexity" evidence="1">
    <location>
        <begin position="272"/>
        <end position="294"/>
    </location>
</feature>
<organism evidence="2">
    <name type="scientific">viral metagenome</name>
    <dbReference type="NCBI Taxonomy" id="1070528"/>
    <lineage>
        <taxon>unclassified sequences</taxon>
        <taxon>metagenomes</taxon>
        <taxon>organismal metagenomes</taxon>
    </lineage>
</organism>
<protein>
    <submittedName>
        <fullName evidence="2">Uncharacterized protein</fullName>
    </submittedName>
</protein>
<name>A0A6C0K5Z1_9ZZZZ</name>